<evidence type="ECO:0000256" key="1">
    <source>
        <dbReference type="ARBA" id="ARBA00006484"/>
    </source>
</evidence>
<dbReference type="SUPFAM" id="SSF51735">
    <property type="entry name" value="NAD(P)-binding Rossmann-fold domains"/>
    <property type="match status" value="1"/>
</dbReference>
<comment type="similarity">
    <text evidence="1 4">Belongs to the short-chain dehydrogenases/reductases (SDR) family.</text>
</comment>
<dbReference type="PANTHER" id="PTHR43391">
    <property type="entry name" value="RETINOL DEHYDROGENASE-RELATED"/>
    <property type="match status" value="1"/>
</dbReference>
<dbReference type="Gene3D" id="3.40.50.720">
    <property type="entry name" value="NAD(P)-binding Rossmann-like Domain"/>
    <property type="match status" value="1"/>
</dbReference>
<dbReference type="PRINTS" id="PR00081">
    <property type="entry name" value="GDHRDH"/>
</dbReference>
<evidence type="ECO:0000256" key="3">
    <source>
        <dbReference type="ARBA" id="ARBA00023002"/>
    </source>
</evidence>
<evidence type="ECO:0000313" key="5">
    <source>
        <dbReference type="EMBL" id="MFC4723391.1"/>
    </source>
</evidence>
<organism evidence="5 6">
    <name type="scientific">Geojedonia litorea</name>
    <dbReference type="NCBI Taxonomy" id="1268269"/>
    <lineage>
        <taxon>Bacteria</taxon>
        <taxon>Pseudomonadati</taxon>
        <taxon>Bacteroidota</taxon>
        <taxon>Flavobacteriia</taxon>
        <taxon>Flavobacteriales</taxon>
        <taxon>Flavobacteriaceae</taxon>
        <taxon>Geojedonia</taxon>
    </lineage>
</organism>
<keyword evidence="6" id="KW-1185">Reference proteome</keyword>
<evidence type="ECO:0000313" key="6">
    <source>
        <dbReference type="Proteomes" id="UP001595953"/>
    </source>
</evidence>
<name>A0ABV9N4Y5_9FLAO</name>
<dbReference type="InterPro" id="IPR036291">
    <property type="entry name" value="NAD(P)-bd_dom_sf"/>
</dbReference>
<keyword evidence="3 5" id="KW-0560">Oxidoreductase</keyword>
<dbReference type="Proteomes" id="UP001595953">
    <property type="component" value="Unassembled WGS sequence"/>
</dbReference>
<dbReference type="PRINTS" id="PR00080">
    <property type="entry name" value="SDRFAMILY"/>
</dbReference>
<dbReference type="CDD" id="cd05233">
    <property type="entry name" value="SDR_c"/>
    <property type="match status" value="1"/>
</dbReference>
<dbReference type="EC" id="1.-.-.-" evidence="5"/>
<gene>
    <name evidence="5" type="ORF">ACFO5O_13735</name>
</gene>
<evidence type="ECO:0000256" key="4">
    <source>
        <dbReference type="RuleBase" id="RU000363"/>
    </source>
</evidence>
<evidence type="ECO:0000256" key="2">
    <source>
        <dbReference type="ARBA" id="ARBA00022857"/>
    </source>
</evidence>
<proteinExistence type="inferred from homology"/>
<dbReference type="GO" id="GO:0016491">
    <property type="term" value="F:oxidoreductase activity"/>
    <property type="evidence" value="ECO:0007669"/>
    <property type="project" value="UniProtKB-KW"/>
</dbReference>
<protein>
    <submittedName>
        <fullName evidence="5">SDR family NAD(P)-dependent oxidoreductase</fullName>
        <ecNumber evidence="5">1.-.-.-</ecNumber>
    </submittedName>
</protein>
<reference evidence="6" key="1">
    <citation type="journal article" date="2019" name="Int. J. Syst. Evol. Microbiol.">
        <title>The Global Catalogue of Microorganisms (GCM) 10K type strain sequencing project: providing services to taxonomists for standard genome sequencing and annotation.</title>
        <authorList>
            <consortium name="The Broad Institute Genomics Platform"/>
            <consortium name="The Broad Institute Genome Sequencing Center for Infectious Disease"/>
            <person name="Wu L."/>
            <person name="Ma J."/>
        </authorList>
    </citation>
    <scope>NUCLEOTIDE SEQUENCE [LARGE SCALE GENOMIC DNA]</scope>
    <source>
        <strain evidence="6">CCUG 63682</strain>
    </source>
</reference>
<dbReference type="InterPro" id="IPR020904">
    <property type="entry name" value="Sc_DH/Rdtase_CS"/>
</dbReference>
<dbReference type="Pfam" id="PF00106">
    <property type="entry name" value="adh_short"/>
    <property type="match status" value="1"/>
</dbReference>
<comment type="caution">
    <text evidence="5">The sequence shown here is derived from an EMBL/GenBank/DDBJ whole genome shotgun (WGS) entry which is preliminary data.</text>
</comment>
<sequence length="270" mass="30218">METHYTLITGASQGFGKAMALEFAKRQMNLLLVALPNSGLAQLSDFIEKNLSVTVHYLELDLSQTQSCHIIAEYIENHGLRIKYLVNNAGVLSRGFFEDLTEEFILKQIEVNVTTPTLLIRLLLPNLKKYAPASILNISSMASFFALPKKQVYGGTKAYLTSFSKSLGKELKKDNISVTTICPGGLNTTTRLCYQNRILGWIPRESVLNPEKAAKIAVHSMLRKKKIVVPGFINQCLMVLDKFLPEFIKDKLTNKEINKFPAGNLQPKNL</sequence>
<keyword evidence="2" id="KW-0521">NADP</keyword>
<dbReference type="PIRSF" id="PIRSF000126">
    <property type="entry name" value="11-beta-HSD1"/>
    <property type="match status" value="1"/>
</dbReference>
<dbReference type="RefSeq" id="WP_387964733.1">
    <property type="nucleotide sequence ID" value="NZ_JBHSGP010000014.1"/>
</dbReference>
<accession>A0ABV9N4Y5</accession>
<dbReference type="EMBL" id="JBHSGP010000014">
    <property type="protein sequence ID" value="MFC4723391.1"/>
    <property type="molecule type" value="Genomic_DNA"/>
</dbReference>
<dbReference type="PROSITE" id="PS00061">
    <property type="entry name" value="ADH_SHORT"/>
    <property type="match status" value="1"/>
</dbReference>
<dbReference type="InterPro" id="IPR002347">
    <property type="entry name" value="SDR_fam"/>
</dbReference>
<dbReference type="PANTHER" id="PTHR43391:SF14">
    <property type="entry name" value="DEHYDROGENASE_REDUCTASE SDR FAMILY PROTEIN 7-LIKE"/>
    <property type="match status" value="1"/>
</dbReference>